<proteinExistence type="predicted"/>
<comment type="caution">
    <text evidence="2">The sequence shown here is derived from an EMBL/GenBank/DDBJ whole genome shotgun (WGS) entry which is preliminary data.</text>
</comment>
<evidence type="ECO:0000313" key="2">
    <source>
        <dbReference type="EMBL" id="MDI7922115.1"/>
    </source>
</evidence>
<dbReference type="EMBL" id="JALDYZ010000003">
    <property type="protein sequence ID" value="MDI7922115.1"/>
    <property type="molecule type" value="Genomic_DNA"/>
</dbReference>
<protein>
    <submittedName>
        <fullName evidence="2">Uncharacterized protein</fullName>
    </submittedName>
</protein>
<sequence>MTRHRMVEPAADAPPPATDPRVSMAIIATDGVATSRGQGRQYHAKEQRNGLSASTFALPIGGRAIAGVGRRSKSP</sequence>
<accession>A0AAE3QEM5</accession>
<name>A0AAE3QEM5_9HYPH</name>
<keyword evidence="3" id="KW-1185">Reference proteome</keyword>
<gene>
    <name evidence="2" type="ORF">MRS75_08425</name>
</gene>
<organism evidence="2 3">
    <name type="scientific">Ferirhizobium litorale</name>
    <dbReference type="NCBI Taxonomy" id="2927786"/>
    <lineage>
        <taxon>Bacteria</taxon>
        <taxon>Pseudomonadati</taxon>
        <taxon>Pseudomonadota</taxon>
        <taxon>Alphaproteobacteria</taxon>
        <taxon>Hyphomicrobiales</taxon>
        <taxon>Rhizobiaceae</taxon>
        <taxon>Ferirhizobium</taxon>
    </lineage>
</organism>
<dbReference type="AlphaFoldDB" id="A0AAE3QEM5"/>
<dbReference type="RefSeq" id="WP_311794314.1">
    <property type="nucleotide sequence ID" value="NZ_JALDYZ010000003.1"/>
</dbReference>
<evidence type="ECO:0000313" key="3">
    <source>
        <dbReference type="Proteomes" id="UP001161580"/>
    </source>
</evidence>
<feature type="region of interest" description="Disordered" evidence="1">
    <location>
        <begin position="1"/>
        <end position="20"/>
    </location>
</feature>
<dbReference type="Proteomes" id="UP001161580">
    <property type="component" value="Unassembled WGS sequence"/>
</dbReference>
<evidence type="ECO:0000256" key="1">
    <source>
        <dbReference type="SAM" id="MobiDB-lite"/>
    </source>
</evidence>
<reference evidence="2" key="1">
    <citation type="submission" date="2022-03" db="EMBL/GenBank/DDBJ databases">
        <title>Fererhizobium litorale gen. nov., sp. nov., isolated from sandy sediments of the Sea of Japan seashore.</title>
        <authorList>
            <person name="Romanenko L."/>
            <person name="Kurilenko V."/>
            <person name="Otstavnykh N."/>
            <person name="Svetashev V."/>
            <person name="Tekutyeva L."/>
            <person name="Isaeva M."/>
            <person name="Mikhailov V."/>
        </authorList>
    </citation>
    <scope>NUCLEOTIDE SEQUENCE</scope>
    <source>
        <strain evidence="2">KMM 9576</strain>
    </source>
</reference>